<dbReference type="InterPro" id="IPR046960">
    <property type="entry name" value="PPR_At4g14850-like_plant"/>
</dbReference>
<dbReference type="SUPFAM" id="SSF48452">
    <property type="entry name" value="TPR-like"/>
    <property type="match status" value="1"/>
</dbReference>
<reference evidence="3" key="1">
    <citation type="submission" date="2024-03" db="EMBL/GenBank/DDBJ databases">
        <authorList>
            <consortium name="ELIXIR-Norway"/>
            <consortium name="Elixir Norway"/>
        </authorList>
    </citation>
    <scope>NUCLEOTIDE SEQUENCE</scope>
</reference>
<protein>
    <recommendedName>
        <fullName evidence="5">Pentatricopeptide repeat-containing protein</fullName>
    </recommendedName>
</protein>
<gene>
    <name evidence="3" type="ORF">CSSPJE1EN2_LOCUS6353</name>
</gene>
<dbReference type="Gene3D" id="1.25.40.10">
    <property type="entry name" value="Tetratricopeptide repeat domain"/>
    <property type="match status" value="2"/>
</dbReference>
<name>A0ABP1ALD2_9BRYO</name>
<evidence type="ECO:0000313" key="3">
    <source>
        <dbReference type="EMBL" id="CAK9863358.1"/>
    </source>
</evidence>
<proteinExistence type="predicted"/>
<keyword evidence="4" id="KW-1185">Reference proteome</keyword>
<evidence type="ECO:0000256" key="1">
    <source>
        <dbReference type="ARBA" id="ARBA00022737"/>
    </source>
</evidence>
<evidence type="ECO:0000256" key="2">
    <source>
        <dbReference type="PROSITE-ProRule" id="PRU00708"/>
    </source>
</evidence>
<dbReference type="InterPro" id="IPR002885">
    <property type="entry name" value="PPR_rpt"/>
</dbReference>
<dbReference type="PANTHER" id="PTHR47926">
    <property type="entry name" value="PENTATRICOPEPTIDE REPEAT-CONTAINING PROTEIN"/>
    <property type="match status" value="1"/>
</dbReference>
<feature type="repeat" description="PPR" evidence="2">
    <location>
        <begin position="75"/>
        <end position="109"/>
    </location>
</feature>
<dbReference type="InterPro" id="IPR011990">
    <property type="entry name" value="TPR-like_helical_dom_sf"/>
</dbReference>
<dbReference type="Pfam" id="PF13041">
    <property type="entry name" value="PPR_2"/>
    <property type="match status" value="1"/>
</dbReference>
<organism evidence="3 4">
    <name type="scientific">Sphagnum jensenii</name>
    <dbReference type="NCBI Taxonomy" id="128206"/>
    <lineage>
        <taxon>Eukaryota</taxon>
        <taxon>Viridiplantae</taxon>
        <taxon>Streptophyta</taxon>
        <taxon>Embryophyta</taxon>
        <taxon>Bryophyta</taxon>
        <taxon>Sphagnophytina</taxon>
        <taxon>Sphagnopsida</taxon>
        <taxon>Sphagnales</taxon>
        <taxon>Sphagnaceae</taxon>
        <taxon>Sphagnum</taxon>
    </lineage>
</organism>
<sequence>MQQKGMSFDRFTFVPVLNACASLQALEEGRQAHKQIIQCGCEADVFVGSSLVDMYAKCGSMEDAQSLFNKILHLDVVTWTAMILGHVKCGEGHTALKLFRKMQAEGVQPDSFTFVGVLNTCASLVALEEGRSVHEQIIRSGYESVSFVGNSLVDMYAKCGSIKDAWRVLIRCLVVEGLCCYASMSTIHKISAKLEHYTCMVDLLGRAGHLQEADNMIKAIPYYPNVAMWMALLGACRIHGNVEMAEHVAKQVLELEPENATGYVLLS</sequence>
<dbReference type="Proteomes" id="UP001497522">
    <property type="component" value="Chromosome 13"/>
</dbReference>
<evidence type="ECO:0008006" key="5">
    <source>
        <dbReference type="Google" id="ProtNLM"/>
    </source>
</evidence>
<dbReference type="Pfam" id="PF01535">
    <property type="entry name" value="PPR"/>
    <property type="match status" value="3"/>
</dbReference>
<keyword evidence="1" id="KW-0677">Repeat</keyword>
<dbReference type="NCBIfam" id="TIGR00756">
    <property type="entry name" value="PPR"/>
    <property type="match status" value="1"/>
</dbReference>
<dbReference type="EMBL" id="OZ023714">
    <property type="protein sequence ID" value="CAK9863358.1"/>
    <property type="molecule type" value="Genomic_DNA"/>
</dbReference>
<evidence type="ECO:0000313" key="4">
    <source>
        <dbReference type="Proteomes" id="UP001497522"/>
    </source>
</evidence>
<dbReference type="PROSITE" id="PS51375">
    <property type="entry name" value="PPR"/>
    <property type="match status" value="1"/>
</dbReference>
<accession>A0ABP1ALD2</accession>